<evidence type="ECO:0000313" key="7">
    <source>
        <dbReference type="EMBL" id="TDM13202.1"/>
    </source>
</evidence>
<keyword evidence="4" id="KW-0067">ATP-binding</keyword>
<dbReference type="GO" id="GO:0005524">
    <property type="term" value="F:ATP binding"/>
    <property type="evidence" value="ECO:0007669"/>
    <property type="project" value="UniProtKB-KW"/>
</dbReference>
<dbReference type="Pfam" id="PF00271">
    <property type="entry name" value="Helicase_C"/>
    <property type="match status" value="1"/>
</dbReference>
<keyword evidence="1" id="KW-0547">Nucleotide-binding</keyword>
<dbReference type="SMART" id="SM00490">
    <property type="entry name" value="HELICc"/>
    <property type="match status" value="1"/>
</dbReference>
<evidence type="ECO:0000256" key="2">
    <source>
        <dbReference type="ARBA" id="ARBA00022801"/>
    </source>
</evidence>
<keyword evidence="8" id="KW-1185">Reference proteome</keyword>
<dbReference type="GO" id="GO:0043590">
    <property type="term" value="C:bacterial nucleoid"/>
    <property type="evidence" value="ECO:0007669"/>
    <property type="project" value="TreeGrafter"/>
</dbReference>
<accession>A0A4R6BXI2</accession>
<dbReference type="GO" id="GO:0043138">
    <property type="term" value="F:3'-5' DNA helicase activity"/>
    <property type="evidence" value="ECO:0007669"/>
    <property type="project" value="TreeGrafter"/>
</dbReference>
<dbReference type="InterPro" id="IPR027417">
    <property type="entry name" value="P-loop_NTPase"/>
</dbReference>
<feature type="domain" description="Helicase ATP-binding" evidence="5">
    <location>
        <begin position="25"/>
        <end position="191"/>
    </location>
</feature>
<dbReference type="Gene3D" id="3.40.50.300">
    <property type="entry name" value="P-loop containing nucleotide triphosphate hydrolases"/>
    <property type="match status" value="2"/>
</dbReference>
<feature type="domain" description="Helicase C-terminal" evidence="6">
    <location>
        <begin position="213"/>
        <end position="358"/>
    </location>
</feature>
<keyword evidence="3 7" id="KW-0347">Helicase</keyword>
<dbReference type="GO" id="GO:0006310">
    <property type="term" value="P:DNA recombination"/>
    <property type="evidence" value="ECO:0007669"/>
    <property type="project" value="InterPro"/>
</dbReference>
<dbReference type="GO" id="GO:0006281">
    <property type="term" value="P:DNA repair"/>
    <property type="evidence" value="ECO:0007669"/>
    <property type="project" value="TreeGrafter"/>
</dbReference>
<proteinExistence type="predicted"/>
<dbReference type="GO" id="GO:0030894">
    <property type="term" value="C:replisome"/>
    <property type="evidence" value="ECO:0007669"/>
    <property type="project" value="TreeGrafter"/>
</dbReference>
<dbReference type="SUPFAM" id="SSF52540">
    <property type="entry name" value="P-loop containing nucleoside triphosphate hydrolases"/>
    <property type="match status" value="1"/>
</dbReference>
<evidence type="ECO:0000256" key="4">
    <source>
        <dbReference type="ARBA" id="ARBA00022840"/>
    </source>
</evidence>
<evidence type="ECO:0000256" key="1">
    <source>
        <dbReference type="ARBA" id="ARBA00022741"/>
    </source>
</evidence>
<dbReference type="OrthoDB" id="9763310at2"/>
<dbReference type="InterPro" id="IPR014001">
    <property type="entry name" value="Helicase_ATP-bd"/>
</dbReference>
<dbReference type="PROSITE" id="PS51194">
    <property type="entry name" value="HELICASE_CTER"/>
    <property type="match status" value="1"/>
</dbReference>
<dbReference type="GO" id="GO:0003676">
    <property type="term" value="F:nucleic acid binding"/>
    <property type="evidence" value="ECO:0007669"/>
    <property type="project" value="InterPro"/>
</dbReference>
<dbReference type="InterPro" id="IPR001650">
    <property type="entry name" value="Helicase_C-like"/>
</dbReference>
<dbReference type="Pfam" id="PF00270">
    <property type="entry name" value="DEAD"/>
    <property type="match status" value="1"/>
</dbReference>
<dbReference type="NCBIfam" id="TIGR00614">
    <property type="entry name" value="recQ_fam"/>
    <property type="match status" value="1"/>
</dbReference>
<evidence type="ECO:0000256" key="3">
    <source>
        <dbReference type="ARBA" id="ARBA00022806"/>
    </source>
</evidence>
<dbReference type="GO" id="GO:0005737">
    <property type="term" value="C:cytoplasm"/>
    <property type="evidence" value="ECO:0007669"/>
    <property type="project" value="TreeGrafter"/>
</dbReference>
<dbReference type="CDD" id="cd17920">
    <property type="entry name" value="DEXHc_RecQ"/>
    <property type="match status" value="1"/>
</dbReference>
<organism evidence="7 8">
    <name type="scientific">Macrococcus lamae</name>
    <dbReference type="NCBI Taxonomy" id="198484"/>
    <lineage>
        <taxon>Bacteria</taxon>
        <taxon>Bacillati</taxon>
        <taxon>Bacillota</taxon>
        <taxon>Bacilli</taxon>
        <taxon>Bacillales</taxon>
        <taxon>Staphylococcaceae</taxon>
        <taxon>Macrococcus</taxon>
    </lineage>
</organism>
<evidence type="ECO:0000313" key="8">
    <source>
        <dbReference type="Proteomes" id="UP000294802"/>
    </source>
</evidence>
<evidence type="ECO:0000259" key="5">
    <source>
        <dbReference type="PROSITE" id="PS51192"/>
    </source>
</evidence>
<dbReference type="Proteomes" id="UP000294802">
    <property type="component" value="Unassembled WGS sequence"/>
</dbReference>
<dbReference type="PROSITE" id="PS51192">
    <property type="entry name" value="HELICASE_ATP_BIND_1"/>
    <property type="match status" value="1"/>
</dbReference>
<dbReference type="InterPro" id="IPR011545">
    <property type="entry name" value="DEAD/DEAH_box_helicase_dom"/>
</dbReference>
<dbReference type="SMART" id="SM00487">
    <property type="entry name" value="DEXDc"/>
    <property type="match status" value="1"/>
</dbReference>
<protein>
    <submittedName>
        <fullName evidence="7">ATP-dependent DNA helicase RecQ</fullName>
    </submittedName>
</protein>
<comment type="caution">
    <text evidence="7">The sequence shown here is derived from an EMBL/GenBank/DDBJ whole genome shotgun (WGS) entry which is preliminary data.</text>
</comment>
<evidence type="ECO:0000259" key="6">
    <source>
        <dbReference type="PROSITE" id="PS51194"/>
    </source>
</evidence>
<sequence length="455" mass="52566">MMKQEQILSDVFGFEGLRSGQKEIIELANRGCDILALLSTGAGKSLCYQLPVLNVNGRALVITPLVSLMEDQVAELKRLKIKAVCIHSHLDIREKRMILRQLNRYHFIFCSPEWLATDRARSIISNMQFTHIVIDEAHCISEWGYDFRPHYLLLNELLDYYSEAQVIALTATANDKTIHDIQHLLNRRLTVIDHRTARDNIFLKVMPVHTSHKVEKLMQLLPASGPAIIYFSSKKMCDDVQQQLLSSGFKGMTYHADMSYEERMSVQLSFQNDTIQFVCATSAFGMGINKKNIRTIIHYHVPKSIFQYVQEIGRAGRDGEQSQAILLYHPEDLNIAFKFLEEDRLTEEDLKFYKEGVQLPDEKKEFIHILLRRFSVSVLRQLLNDETAAKYNAVKAMINYGTAKHCLSSQLYDYEGTCEHCEVCQGTHDFEFKTIVKEKRSVLFEEYINSLFKFD</sequence>
<dbReference type="GO" id="GO:0016787">
    <property type="term" value="F:hydrolase activity"/>
    <property type="evidence" value="ECO:0007669"/>
    <property type="project" value="UniProtKB-KW"/>
</dbReference>
<dbReference type="InterPro" id="IPR004589">
    <property type="entry name" value="DNA_helicase_ATP-dep_RecQ"/>
</dbReference>
<dbReference type="PANTHER" id="PTHR13710:SF84">
    <property type="entry name" value="ATP-DEPENDENT DNA HELICASE RECS-RELATED"/>
    <property type="match status" value="1"/>
</dbReference>
<dbReference type="PANTHER" id="PTHR13710">
    <property type="entry name" value="DNA HELICASE RECQ FAMILY MEMBER"/>
    <property type="match status" value="1"/>
</dbReference>
<name>A0A4R6BXI2_9STAP</name>
<dbReference type="AlphaFoldDB" id="A0A4R6BXI2"/>
<reference evidence="7 8" key="1">
    <citation type="submission" date="2019-01" db="EMBL/GenBank/DDBJ databases">
        <title>Draft genome sequences of the type strains of six Macrococcus species.</title>
        <authorList>
            <person name="Mazhar S."/>
            <person name="Altermann E."/>
            <person name="Hill C."/>
            <person name="Mcauliffe O."/>
        </authorList>
    </citation>
    <scope>NUCLEOTIDE SEQUENCE [LARGE SCALE GENOMIC DNA]</scope>
    <source>
        <strain evidence="7 8">CCM4815</strain>
    </source>
</reference>
<gene>
    <name evidence="7" type="ORF">ERX29_00960</name>
</gene>
<dbReference type="EMBL" id="SCWB01000001">
    <property type="protein sequence ID" value="TDM13202.1"/>
    <property type="molecule type" value="Genomic_DNA"/>
</dbReference>
<keyword evidence="2" id="KW-0378">Hydrolase</keyword>
<dbReference type="GO" id="GO:0009378">
    <property type="term" value="F:four-way junction helicase activity"/>
    <property type="evidence" value="ECO:0007669"/>
    <property type="project" value="TreeGrafter"/>
</dbReference>